<dbReference type="InterPro" id="IPR011013">
    <property type="entry name" value="Gal_mutarotase_sf_dom"/>
</dbReference>
<dbReference type="EC" id="4.2.2.1" evidence="7"/>
<comment type="similarity">
    <text evidence="1">Belongs to the polysaccharide lyase 8 family.</text>
</comment>
<dbReference type="Gene3D" id="2.70.98.10">
    <property type="match status" value="1"/>
</dbReference>
<dbReference type="Pfam" id="PF13385">
    <property type="entry name" value="Laminin_G_3"/>
    <property type="match status" value="1"/>
</dbReference>
<dbReference type="Pfam" id="PF08124">
    <property type="entry name" value="Lyase_8_N"/>
    <property type="match status" value="1"/>
</dbReference>
<dbReference type="GO" id="GO:0030340">
    <property type="term" value="F:hyaluronate lyase activity"/>
    <property type="evidence" value="ECO:0007669"/>
    <property type="project" value="UniProtKB-EC"/>
</dbReference>
<organism evidence="7 8">
    <name type="scientific">Paenibacillus qinlingensis</name>
    <dbReference type="NCBI Taxonomy" id="1837343"/>
    <lineage>
        <taxon>Bacteria</taxon>
        <taxon>Bacillati</taxon>
        <taxon>Bacillota</taxon>
        <taxon>Bacilli</taxon>
        <taxon>Bacillales</taxon>
        <taxon>Paenibacillaceae</taxon>
        <taxon>Paenibacillus</taxon>
    </lineage>
</organism>
<dbReference type="InterPro" id="IPR012970">
    <property type="entry name" value="Lyase_8_alpha_N"/>
</dbReference>
<dbReference type="SUPFAM" id="SSF49863">
    <property type="entry name" value="Hyaluronate lyase-like, C-terminal domain"/>
    <property type="match status" value="1"/>
</dbReference>
<dbReference type="InterPro" id="IPR008929">
    <property type="entry name" value="Chondroitin_lyas"/>
</dbReference>
<dbReference type="Gene3D" id="2.60.120.200">
    <property type="match status" value="1"/>
</dbReference>
<keyword evidence="8" id="KW-1185">Reference proteome</keyword>
<evidence type="ECO:0000259" key="5">
    <source>
        <dbReference type="Pfam" id="PF02884"/>
    </source>
</evidence>
<evidence type="ECO:0000259" key="6">
    <source>
        <dbReference type="Pfam" id="PF08124"/>
    </source>
</evidence>
<evidence type="ECO:0000313" key="7">
    <source>
        <dbReference type="EMBL" id="MDR6553434.1"/>
    </source>
</evidence>
<dbReference type="InterPro" id="IPR014718">
    <property type="entry name" value="GH-type_carb-bd"/>
</dbReference>
<dbReference type="SUPFAM" id="SSF49899">
    <property type="entry name" value="Concanavalin A-like lectins/glucanases"/>
    <property type="match status" value="1"/>
</dbReference>
<evidence type="ECO:0000256" key="2">
    <source>
        <dbReference type="ARBA" id="ARBA00022729"/>
    </source>
</evidence>
<dbReference type="RefSeq" id="WP_310500905.1">
    <property type="nucleotide sequence ID" value="NZ_JAVDSB010000010.1"/>
</dbReference>
<dbReference type="InterPro" id="IPR013320">
    <property type="entry name" value="ConA-like_dom_sf"/>
</dbReference>
<dbReference type="Proteomes" id="UP001267290">
    <property type="component" value="Unassembled WGS sequence"/>
</dbReference>
<keyword evidence="2" id="KW-0732">Signal</keyword>
<dbReference type="InterPro" id="IPR011071">
    <property type="entry name" value="Lyase_8-like_C"/>
</dbReference>
<dbReference type="Pfam" id="PF02884">
    <property type="entry name" value="Lyase_8_C"/>
    <property type="match status" value="1"/>
</dbReference>
<dbReference type="Pfam" id="PF02278">
    <property type="entry name" value="Lyase_8"/>
    <property type="match status" value="1"/>
</dbReference>
<accession>A0ABU1P114</accession>
<name>A0ABU1P114_9BACL</name>
<comment type="caution">
    <text evidence="7">The sequence shown here is derived from an EMBL/GenBank/DDBJ whole genome shotgun (WGS) entry which is preliminary data.</text>
</comment>
<feature type="domain" description="Polysaccharide lyase 8 N-terminal alpha-helical" evidence="6">
    <location>
        <begin position="38"/>
        <end position="351"/>
    </location>
</feature>
<dbReference type="EMBL" id="JAVDSB010000010">
    <property type="protein sequence ID" value="MDR6553434.1"/>
    <property type="molecule type" value="Genomic_DNA"/>
</dbReference>
<dbReference type="PANTHER" id="PTHR38481:SF1">
    <property type="entry name" value="HYALURONATE LYASE"/>
    <property type="match status" value="1"/>
</dbReference>
<protein>
    <submittedName>
        <fullName evidence="7">Hyaluronate lyase</fullName>
        <ecNumber evidence="7">4.2.2.1</ecNumber>
    </submittedName>
</protein>
<dbReference type="Gene3D" id="1.50.10.100">
    <property type="entry name" value="Chondroitin AC/alginate lyase"/>
    <property type="match status" value="1"/>
</dbReference>
<dbReference type="SUPFAM" id="SSF74650">
    <property type="entry name" value="Galactose mutarotase-like"/>
    <property type="match status" value="1"/>
</dbReference>
<evidence type="ECO:0000313" key="8">
    <source>
        <dbReference type="Proteomes" id="UP001267290"/>
    </source>
</evidence>
<dbReference type="InterPro" id="IPR003159">
    <property type="entry name" value="Lyase_8_central_dom"/>
</dbReference>
<dbReference type="PANTHER" id="PTHR38481">
    <property type="entry name" value="HYALURONATE LYASE"/>
    <property type="match status" value="1"/>
</dbReference>
<dbReference type="InterPro" id="IPR038970">
    <property type="entry name" value="Lyase_8"/>
</dbReference>
<evidence type="ECO:0000256" key="1">
    <source>
        <dbReference type="ARBA" id="ARBA00006699"/>
    </source>
</evidence>
<feature type="domain" description="Polysaccharide lyase family 8 C-terminal" evidence="5">
    <location>
        <begin position="661"/>
        <end position="726"/>
    </location>
</feature>
<evidence type="ECO:0000259" key="4">
    <source>
        <dbReference type="Pfam" id="PF02278"/>
    </source>
</evidence>
<gene>
    <name evidence="7" type="ORF">J2736_004641</name>
</gene>
<dbReference type="Gene3D" id="2.60.220.10">
    <property type="entry name" value="Polysaccharide lyase family 8-like, C-terminal"/>
    <property type="match status" value="1"/>
</dbReference>
<dbReference type="SUPFAM" id="SSF48230">
    <property type="entry name" value="Chondroitin AC/alginate lyase"/>
    <property type="match status" value="1"/>
</dbReference>
<keyword evidence="3 7" id="KW-0456">Lyase</keyword>
<sequence>MERWLRMILVVALLISGLGWKGEEANASDAYDDLRSKWTFMLTGGSTYDQNDSAINAAIQRITTSAQSAWNTMSPSMGSSDPWNSATNSAAIVQGYGLIYQMALAYRTEGSTLEGNAQLLSAIKTALDWMYTNRYNTSGGYGNWWDWEIGAPNHLLNIVTLIYDELTSVQITNWMNVVEYYSPVAGQLHNATTPAVATGANLAWKARIVALRGILVKDSAKLVGARNALSPLFLYVTDGDGFYIDGSFIQHTAQPYNGGYGVALMMSIGDLVQLLNGSTWAVIDPNLSRMYEWVFSAFEPLLYNGKMMDMVRGREISRAVNASGRNTISALIRISQFAPTVERNEIRSIVKSVMDTNTSSDYYLASSIEMIKLAREILQNASPRGDLYLNKQYPGMDKAVHLRPGFGFGLSMYSSRVMNYEKTNNENLHGWHTAEGMTYLYNGDWSQYADYWPTVDAYRLPGTTVERNTTQAAKQYNTKGWVGGVAVGDTYGVSGMSIKTQDKTLEAKKSWFMLDNEIVALGAGISSSDSPVVETIVENRKLNDSGNNAFMINGSNQSTSLTQGYQVHTNTSWMHLAGTGSGADIGYYFPTSPTLRTMREARTGAYSDISQTGSTTPITENYLTMWLDHGTVPSNASYQYVLLPGYTSSQVSAYASNPDIQVLSNNANVQAVREKNIGIVGANFWEHAVETVAVNGEPYLTSNKKSSVMVKETPTEAVIAISDPTQVLNGEIEVELYRNGSLVLEKDSGIVVDQLSPSIKLRVNVTGANGKGFEARIKLANRAYWKFDENSGSTAADSTGNGHTGTLYNASFTSGGFAGGALSLNGTSSYVSVPDAAELDFTNKFKLDTWIRFSTGAGTTTQKIIEKQGATLPYSVRISNAGKIGLYWNGTWRESNAISWSNNTWYHLVITHNGSAIDFQLDGTNRGVVSNTESTFTNNEDLYIGRGRAGTESWFNGQIDELKLILP</sequence>
<feature type="domain" description="Polysaccharide lyase family 8 central" evidence="4">
    <location>
        <begin position="390"/>
        <end position="646"/>
    </location>
</feature>
<evidence type="ECO:0000256" key="3">
    <source>
        <dbReference type="ARBA" id="ARBA00023239"/>
    </source>
</evidence>
<reference evidence="7 8" key="1">
    <citation type="submission" date="2023-07" db="EMBL/GenBank/DDBJ databases">
        <title>Sorghum-associated microbial communities from plants grown in Nebraska, USA.</title>
        <authorList>
            <person name="Schachtman D."/>
        </authorList>
    </citation>
    <scope>NUCLEOTIDE SEQUENCE [LARGE SCALE GENOMIC DNA]</scope>
    <source>
        <strain evidence="7 8">CC258</strain>
    </source>
</reference>
<proteinExistence type="inferred from homology"/>
<dbReference type="InterPro" id="IPR004103">
    <property type="entry name" value="Lyase_8_C"/>
</dbReference>
<dbReference type="CDD" id="cd01083">
    <property type="entry name" value="GAG_Lyase"/>
    <property type="match status" value="1"/>
</dbReference>